<dbReference type="CDD" id="cd00299">
    <property type="entry name" value="GST_C_family"/>
    <property type="match status" value="1"/>
</dbReference>
<comment type="caution">
    <text evidence="3">The sequence shown here is derived from an EMBL/GenBank/DDBJ whole genome shotgun (WGS) entry which is preliminary data.</text>
</comment>
<dbReference type="PROSITE" id="PS50404">
    <property type="entry name" value="GST_NTER"/>
    <property type="match status" value="1"/>
</dbReference>
<dbReference type="CDD" id="cd00570">
    <property type="entry name" value="GST_N_family"/>
    <property type="match status" value="1"/>
</dbReference>
<gene>
    <name evidence="3" type="ORF">FV139_14195</name>
</gene>
<dbReference type="SUPFAM" id="SSF52833">
    <property type="entry name" value="Thioredoxin-like"/>
    <property type="match status" value="1"/>
</dbReference>
<dbReference type="InterPro" id="IPR036249">
    <property type="entry name" value="Thioredoxin-like_sf"/>
</dbReference>
<dbReference type="Pfam" id="PF13410">
    <property type="entry name" value="GST_C_2"/>
    <property type="match status" value="1"/>
</dbReference>
<dbReference type="SUPFAM" id="SSF47616">
    <property type="entry name" value="GST C-terminal domain-like"/>
    <property type="match status" value="1"/>
</dbReference>
<proteinExistence type="predicted"/>
<name>A0A5C8ZTQ7_9GAMM</name>
<dbReference type="EMBL" id="VRZA01000005">
    <property type="protein sequence ID" value="TXS91883.1"/>
    <property type="molecule type" value="Genomic_DNA"/>
</dbReference>
<dbReference type="PANTHER" id="PTHR44051">
    <property type="entry name" value="GLUTATHIONE S-TRANSFERASE-RELATED"/>
    <property type="match status" value="1"/>
</dbReference>
<dbReference type="InterPro" id="IPR010987">
    <property type="entry name" value="Glutathione-S-Trfase_C-like"/>
</dbReference>
<evidence type="ECO:0000313" key="3">
    <source>
        <dbReference type="EMBL" id="TXS91883.1"/>
    </source>
</evidence>
<dbReference type="AlphaFoldDB" id="A0A5C8ZTQ7"/>
<dbReference type="Pfam" id="PF13409">
    <property type="entry name" value="GST_N_2"/>
    <property type="match status" value="1"/>
</dbReference>
<evidence type="ECO:0000313" key="4">
    <source>
        <dbReference type="Proteomes" id="UP000321039"/>
    </source>
</evidence>
<dbReference type="Gene3D" id="3.40.30.10">
    <property type="entry name" value="Glutaredoxin"/>
    <property type="match status" value="1"/>
</dbReference>
<dbReference type="InterPro" id="IPR004045">
    <property type="entry name" value="Glutathione_S-Trfase_N"/>
</dbReference>
<dbReference type="Proteomes" id="UP000321039">
    <property type="component" value="Unassembled WGS sequence"/>
</dbReference>
<feature type="domain" description="GST N-terminal" evidence="1">
    <location>
        <begin position="1"/>
        <end position="82"/>
    </location>
</feature>
<keyword evidence="3" id="KW-0808">Transferase</keyword>
<dbReference type="SFLD" id="SFLDG00358">
    <property type="entry name" value="Main_(cytGST)"/>
    <property type="match status" value="1"/>
</dbReference>
<evidence type="ECO:0000259" key="1">
    <source>
        <dbReference type="PROSITE" id="PS50404"/>
    </source>
</evidence>
<dbReference type="InterPro" id="IPR040079">
    <property type="entry name" value="Glutathione_S-Trfase"/>
</dbReference>
<dbReference type="PROSITE" id="PS50405">
    <property type="entry name" value="GST_CTER"/>
    <property type="match status" value="1"/>
</dbReference>
<organism evidence="3 4">
    <name type="scientific">Parahaliea maris</name>
    <dbReference type="NCBI Taxonomy" id="2716870"/>
    <lineage>
        <taxon>Bacteria</taxon>
        <taxon>Pseudomonadati</taxon>
        <taxon>Pseudomonadota</taxon>
        <taxon>Gammaproteobacteria</taxon>
        <taxon>Cellvibrionales</taxon>
        <taxon>Halieaceae</taxon>
        <taxon>Parahaliea</taxon>
    </lineage>
</organism>
<sequence length="270" mass="30812">MMLELYHNDMSVCAQKVRLVLEYKGIPWQGHHLNLRAGDQFKPSFRQINAKGLVPVLVDDGAVITESNAIIEYLEDTVEGHPLRPVDAALRAKMRGWLIRLDAGLHEHVAAISFCVAFRHQLLQRYPDTEQIERFIDQIPDPGRAGFMRDVLPNGVASKRFSLALYSYNQLLADMDDALQQRAWLAGDQLSLADFSYVPYIDRLDQLQLSFWWRDRPAIADWLERMRGLPAYGTAIQQWNNNDYLQLMAGHGRESAPEVQRVLAALVTEA</sequence>
<feature type="domain" description="GST C-terminal" evidence="2">
    <location>
        <begin position="122"/>
        <end position="244"/>
    </location>
</feature>
<reference evidence="3 4" key="1">
    <citation type="submission" date="2019-08" db="EMBL/GenBank/DDBJ databases">
        <title>Parahaliea maris sp. nov., isolated from the surface seawater.</title>
        <authorList>
            <person name="Liu Y."/>
        </authorList>
    </citation>
    <scope>NUCLEOTIDE SEQUENCE [LARGE SCALE GENOMIC DNA]</scope>
    <source>
        <strain evidence="3 4">HSLHS9</strain>
    </source>
</reference>
<dbReference type="Gene3D" id="1.20.1050.10">
    <property type="match status" value="1"/>
</dbReference>
<protein>
    <submittedName>
        <fullName evidence="3">Glutathione S-transferase family protein</fullName>
    </submittedName>
</protein>
<accession>A0A5C8ZTQ7</accession>
<keyword evidence="4" id="KW-1185">Reference proteome</keyword>
<dbReference type="InterPro" id="IPR036282">
    <property type="entry name" value="Glutathione-S-Trfase_C_sf"/>
</dbReference>
<dbReference type="PANTHER" id="PTHR44051:SF8">
    <property type="entry name" value="GLUTATHIONE S-TRANSFERASE GSTA"/>
    <property type="match status" value="1"/>
</dbReference>
<evidence type="ECO:0000259" key="2">
    <source>
        <dbReference type="PROSITE" id="PS50405"/>
    </source>
</evidence>
<dbReference type="GO" id="GO:0016740">
    <property type="term" value="F:transferase activity"/>
    <property type="evidence" value="ECO:0007669"/>
    <property type="project" value="UniProtKB-KW"/>
</dbReference>
<dbReference type="SFLD" id="SFLDS00019">
    <property type="entry name" value="Glutathione_Transferase_(cytos"/>
    <property type="match status" value="1"/>
</dbReference>